<evidence type="ECO:0000313" key="7">
    <source>
        <dbReference type="EMBL" id="ROT38444.1"/>
    </source>
</evidence>
<evidence type="ECO:0000256" key="4">
    <source>
        <dbReference type="ARBA" id="ARBA00022801"/>
    </source>
</evidence>
<sequence length="634" mass="70285">MRFSLSVLSLVVSLSSSWALGTVQPVVPEPPTDYATSFCSKYSYQTISCNRTYHGLDASIRYVTNSSVCEADTVRQHSGYVTHGDGNVRNLFFWFFESRRDPSADPITIFLSGGPGSASSALATLQQFGACRVGGSESEGFYLVTNPTSWHNYSNMLYIDHPVGVGYSYVFLETFQQFRSHRFNLYGISYGGIFGPLLADHILTQNFMIQHGFLNAHPIRLNSLVAVSGWFDASIQYKAVIDFARHNTYEPLITDATHADLMQVFSARVLPGLQRCSRIGSTAQCASSATNEQFLIQQVSQGLGAAAASSDFHDIRQFLKRKKKGLGRPDKFDADDPLEKVFNSPWARDALGAETEFERLGYGEGETYKTFQKLGDASRSVLDSLSHLVSRGIKTLIWSSDADWLCNWMGTLEVARRLEHDGRQQFRNHPAQNYTVDGEAVGHVRTGGNLTWFLQRNTDHSLHGEQAKAVALHVFKQMTDQGALLSTQDGRSRHVTEHKQNNAHDTTTFEEDRAISRRSFVSGIPNLEPSRYEIRVGIRCTVLQRRPVETGIHGGPWGYTVRSFPSINNFTRTTDLQSRLPRPPPPTYHGSMGKWENGSLLVSFPLSSFPSLSRHAAASSSQAGLAAKLLGSAA</sequence>
<dbReference type="Gene3D" id="3.40.50.1820">
    <property type="entry name" value="alpha/beta hydrolase"/>
    <property type="match status" value="1"/>
</dbReference>
<keyword evidence="6" id="KW-0732">Signal</keyword>
<dbReference type="InterPro" id="IPR001563">
    <property type="entry name" value="Peptidase_S10"/>
</dbReference>
<evidence type="ECO:0000256" key="6">
    <source>
        <dbReference type="SAM" id="SignalP"/>
    </source>
</evidence>
<evidence type="ECO:0000256" key="5">
    <source>
        <dbReference type="ARBA" id="ARBA00023180"/>
    </source>
</evidence>
<comment type="similarity">
    <text evidence="1">Belongs to the peptidase S10 family.</text>
</comment>
<dbReference type="SUPFAM" id="SSF53474">
    <property type="entry name" value="alpha/beta-Hydrolases"/>
    <property type="match status" value="1"/>
</dbReference>
<dbReference type="PANTHER" id="PTHR11802">
    <property type="entry name" value="SERINE PROTEASE FAMILY S10 SERINE CARBOXYPEPTIDASE"/>
    <property type="match status" value="1"/>
</dbReference>
<dbReference type="OrthoDB" id="443318at2759"/>
<accession>A0A3N2PVE2</accession>
<dbReference type="GO" id="GO:0004185">
    <property type="term" value="F:serine-type carboxypeptidase activity"/>
    <property type="evidence" value="ECO:0007669"/>
    <property type="project" value="InterPro"/>
</dbReference>
<dbReference type="GO" id="GO:0006508">
    <property type="term" value="P:proteolysis"/>
    <property type="evidence" value="ECO:0007669"/>
    <property type="project" value="UniProtKB-KW"/>
</dbReference>
<dbReference type="PRINTS" id="PR00724">
    <property type="entry name" value="CRBOXYPTASEC"/>
</dbReference>
<gene>
    <name evidence="7" type="ORF">SODALDRAFT_359535</name>
</gene>
<keyword evidence="8" id="KW-1185">Reference proteome</keyword>
<feature type="chain" id="PRO_5018017744" evidence="6">
    <location>
        <begin position="20"/>
        <end position="634"/>
    </location>
</feature>
<dbReference type="GO" id="GO:0000324">
    <property type="term" value="C:fungal-type vacuole"/>
    <property type="evidence" value="ECO:0007669"/>
    <property type="project" value="TreeGrafter"/>
</dbReference>
<keyword evidence="2" id="KW-0121">Carboxypeptidase</keyword>
<dbReference type="RefSeq" id="XP_028466250.1">
    <property type="nucleotide sequence ID" value="XM_028614185.1"/>
</dbReference>
<keyword evidence="4 7" id="KW-0378">Hydrolase</keyword>
<feature type="signal peptide" evidence="6">
    <location>
        <begin position="1"/>
        <end position="19"/>
    </location>
</feature>
<dbReference type="STRING" id="1314773.A0A3N2PVE2"/>
<evidence type="ECO:0000256" key="1">
    <source>
        <dbReference type="ARBA" id="ARBA00009431"/>
    </source>
</evidence>
<dbReference type="Proteomes" id="UP000272025">
    <property type="component" value="Unassembled WGS sequence"/>
</dbReference>
<dbReference type="EMBL" id="ML119055">
    <property type="protein sequence ID" value="ROT38444.1"/>
    <property type="molecule type" value="Genomic_DNA"/>
</dbReference>
<dbReference type="PANTHER" id="PTHR11802:SF64">
    <property type="entry name" value="CARBOXYPEPTIDASE"/>
    <property type="match status" value="1"/>
</dbReference>
<name>A0A3N2PVE2_SODAK</name>
<evidence type="ECO:0000256" key="2">
    <source>
        <dbReference type="ARBA" id="ARBA00022645"/>
    </source>
</evidence>
<reference evidence="7 8" key="1">
    <citation type="journal article" date="2018" name="Mol. Ecol.">
        <title>The obligate alkalophilic soda-lake fungus Sodiomyces alkalinus has shifted to a protein diet.</title>
        <authorList>
            <person name="Grum-Grzhimaylo A.A."/>
            <person name="Falkoski D.L."/>
            <person name="van den Heuvel J."/>
            <person name="Valero-Jimenez C.A."/>
            <person name="Min B."/>
            <person name="Choi I.G."/>
            <person name="Lipzen A."/>
            <person name="Daum C.G."/>
            <person name="Aanen D.K."/>
            <person name="Tsang A."/>
            <person name="Henrissat B."/>
            <person name="Bilanenko E.N."/>
            <person name="de Vries R.P."/>
            <person name="van Kan J.A.L."/>
            <person name="Grigoriev I.V."/>
            <person name="Debets A.J.M."/>
        </authorList>
    </citation>
    <scope>NUCLEOTIDE SEQUENCE [LARGE SCALE GENOMIC DNA]</scope>
    <source>
        <strain evidence="7 8">F11</strain>
    </source>
</reference>
<organism evidence="7 8">
    <name type="scientific">Sodiomyces alkalinus (strain CBS 110278 / VKM F-3762 / F11)</name>
    <name type="common">Alkaliphilic filamentous fungus</name>
    <dbReference type="NCBI Taxonomy" id="1314773"/>
    <lineage>
        <taxon>Eukaryota</taxon>
        <taxon>Fungi</taxon>
        <taxon>Dikarya</taxon>
        <taxon>Ascomycota</taxon>
        <taxon>Pezizomycotina</taxon>
        <taxon>Sordariomycetes</taxon>
        <taxon>Hypocreomycetidae</taxon>
        <taxon>Glomerellales</taxon>
        <taxon>Plectosphaerellaceae</taxon>
        <taxon>Sodiomyces</taxon>
    </lineage>
</organism>
<dbReference type="Pfam" id="PF00450">
    <property type="entry name" value="Peptidase_S10"/>
    <property type="match status" value="2"/>
</dbReference>
<evidence type="ECO:0000256" key="3">
    <source>
        <dbReference type="ARBA" id="ARBA00022670"/>
    </source>
</evidence>
<evidence type="ECO:0000313" key="8">
    <source>
        <dbReference type="Proteomes" id="UP000272025"/>
    </source>
</evidence>
<protein>
    <submittedName>
        <fullName evidence="7">Alpha/beta-hydrolase</fullName>
    </submittedName>
</protein>
<dbReference type="AlphaFoldDB" id="A0A3N2PVE2"/>
<proteinExistence type="inferred from homology"/>
<dbReference type="InterPro" id="IPR029058">
    <property type="entry name" value="AB_hydrolase_fold"/>
</dbReference>
<dbReference type="GeneID" id="39582663"/>
<keyword evidence="5" id="KW-0325">Glycoprotein</keyword>
<keyword evidence="3" id="KW-0645">Protease</keyword>
<dbReference type="Gene3D" id="1.10.287.410">
    <property type="match status" value="1"/>
</dbReference>